<protein>
    <submittedName>
        <fullName evidence="4">D-amino-acid dehydrogenase</fullName>
    </submittedName>
</protein>
<accession>A0ABQ5Z416</accession>
<dbReference type="SUPFAM" id="SSF54373">
    <property type="entry name" value="FAD-linked reductases, C-terminal domain"/>
    <property type="match status" value="1"/>
</dbReference>
<dbReference type="PANTHER" id="PTHR13847">
    <property type="entry name" value="SARCOSINE DEHYDROGENASE-RELATED"/>
    <property type="match status" value="1"/>
</dbReference>
<dbReference type="EMBL" id="BSOK01000061">
    <property type="protein sequence ID" value="GLR30441.1"/>
    <property type="molecule type" value="Genomic_DNA"/>
</dbReference>
<sequence>MINMSIENPMTHIAVLGAGVVGVTTAWYLRQAGYDVTVIERESAAGMQTSFANGGQISVSHATPWANPATPMKALKWLFKEDAPLLFRLRADKDQLKWAMQFLQECRADRADANLVQMVRLGLYSRDALQQLRADIGINYEQQTRGIMHFYTSQAEFDAAIEPTERMQALGCERHVIDINNAVNLEPALYPIAHKLTGATYTSRDESGNAHLFTQRLAQRCIDAGVQFLYDTEILALNTDAHSARPHVHSITIRPKGENVQTFTADSHVIALGSYSVPLLKPLDIRVPIFPAKGYSATYTVNPRAPHLAPFVSLIDDEFKLVTSRLGDKLRVAGTAEFNGYNLDLNATRCEAITRRVQQLFPKGIIANSVQYWTGLRPMTPSNVPLIGRAHCGQVKHGSHNASATFDNLWLNTGHGTLGWTHACGSAKAISLLIQGETPNVDFDFVGTNS</sequence>
<evidence type="ECO:0000313" key="4">
    <source>
        <dbReference type="EMBL" id="GLR30441.1"/>
    </source>
</evidence>
<dbReference type="PANTHER" id="PTHR13847:SF280">
    <property type="entry name" value="D-AMINO ACID DEHYDROGENASE"/>
    <property type="match status" value="1"/>
</dbReference>
<comment type="similarity">
    <text evidence="1">Belongs to the DadA oxidoreductase family.</text>
</comment>
<dbReference type="Pfam" id="PF01266">
    <property type="entry name" value="DAO"/>
    <property type="match status" value="1"/>
</dbReference>
<evidence type="ECO:0000313" key="5">
    <source>
        <dbReference type="Proteomes" id="UP001156645"/>
    </source>
</evidence>
<keyword evidence="5" id="KW-1185">Reference proteome</keyword>
<gene>
    <name evidence="4" type="primary">dadA</name>
    <name evidence="4" type="ORF">GCM10007915_26800</name>
</gene>
<dbReference type="Proteomes" id="UP001156645">
    <property type="component" value="Unassembled WGS sequence"/>
</dbReference>
<evidence type="ECO:0000256" key="1">
    <source>
        <dbReference type="ARBA" id="ARBA00009410"/>
    </source>
</evidence>
<evidence type="ECO:0000259" key="3">
    <source>
        <dbReference type="Pfam" id="PF01266"/>
    </source>
</evidence>
<keyword evidence="2" id="KW-0560">Oxidoreductase</keyword>
<reference evidence="5" key="1">
    <citation type="journal article" date="2019" name="Int. J. Syst. Evol. Microbiol.">
        <title>The Global Catalogue of Microorganisms (GCM) 10K type strain sequencing project: providing services to taxonomists for standard genome sequencing and annotation.</title>
        <authorList>
            <consortium name="The Broad Institute Genomics Platform"/>
            <consortium name="The Broad Institute Genome Sequencing Center for Infectious Disease"/>
            <person name="Wu L."/>
            <person name="Ma J."/>
        </authorList>
    </citation>
    <scope>NUCLEOTIDE SEQUENCE [LARGE SCALE GENOMIC DNA]</scope>
    <source>
        <strain evidence="5">NBRC 103191</strain>
    </source>
</reference>
<organism evidence="4 5">
    <name type="scientific">Psychrobacter pacificensis</name>
    <dbReference type="NCBI Taxonomy" id="112002"/>
    <lineage>
        <taxon>Bacteria</taxon>
        <taxon>Pseudomonadati</taxon>
        <taxon>Pseudomonadota</taxon>
        <taxon>Gammaproteobacteria</taxon>
        <taxon>Moraxellales</taxon>
        <taxon>Moraxellaceae</taxon>
        <taxon>Psychrobacter</taxon>
    </lineage>
</organism>
<dbReference type="NCBIfam" id="NF001933">
    <property type="entry name" value="PRK00711.1"/>
    <property type="match status" value="1"/>
</dbReference>
<dbReference type="SUPFAM" id="SSF51905">
    <property type="entry name" value="FAD/NAD(P)-binding domain"/>
    <property type="match status" value="1"/>
</dbReference>
<dbReference type="Gene3D" id="3.50.50.60">
    <property type="entry name" value="FAD/NAD(P)-binding domain"/>
    <property type="match status" value="2"/>
</dbReference>
<evidence type="ECO:0000256" key="2">
    <source>
        <dbReference type="ARBA" id="ARBA00023002"/>
    </source>
</evidence>
<dbReference type="InterPro" id="IPR006076">
    <property type="entry name" value="FAD-dep_OxRdtase"/>
</dbReference>
<proteinExistence type="inferred from homology"/>
<feature type="domain" description="FAD dependent oxidoreductase" evidence="3">
    <location>
        <begin position="13"/>
        <end position="430"/>
    </location>
</feature>
<dbReference type="Gene3D" id="3.30.9.10">
    <property type="entry name" value="D-Amino Acid Oxidase, subunit A, domain 2"/>
    <property type="match status" value="1"/>
</dbReference>
<comment type="caution">
    <text evidence="4">The sequence shown here is derived from an EMBL/GenBank/DDBJ whole genome shotgun (WGS) entry which is preliminary data.</text>
</comment>
<name>A0ABQ5Z416_9GAMM</name>
<dbReference type="InterPro" id="IPR036188">
    <property type="entry name" value="FAD/NAD-bd_sf"/>
</dbReference>